<protein>
    <submittedName>
        <fullName evidence="1">Uncharacterized protein</fullName>
    </submittedName>
</protein>
<keyword evidence="2" id="KW-1185">Reference proteome</keyword>
<proteinExistence type="predicted"/>
<dbReference type="EMBL" id="CASHSV030000044">
    <property type="protein sequence ID" value="CAJ2644834.1"/>
    <property type="molecule type" value="Genomic_DNA"/>
</dbReference>
<organism evidence="1 2">
    <name type="scientific">Trifolium pratense</name>
    <name type="common">Red clover</name>
    <dbReference type="NCBI Taxonomy" id="57577"/>
    <lineage>
        <taxon>Eukaryota</taxon>
        <taxon>Viridiplantae</taxon>
        <taxon>Streptophyta</taxon>
        <taxon>Embryophyta</taxon>
        <taxon>Tracheophyta</taxon>
        <taxon>Spermatophyta</taxon>
        <taxon>Magnoliopsida</taxon>
        <taxon>eudicotyledons</taxon>
        <taxon>Gunneridae</taxon>
        <taxon>Pentapetalae</taxon>
        <taxon>rosids</taxon>
        <taxon>fabids</taxon>
        <taxon>Fabales</taxon>
        <taxon>Fabaceae</taxon>
        <taxon>Papilionoideae</taxon>
        <taxon>50 kb inversion clade</taxon>
        <taxon>NPAAA clade</taxon>
        <taxon>Hologalegina</taxon>
        <taxon>IRL clade</taxon>
        <taxon>Trifolieae</taxon>
        <taxon>Trifolium</taxon>
    </lineage>
</organism>
<sequence length="527" mass="57019">MSSSQTSSPAKNDDTTPSYNSLPQQITIAYPLSTVFPDDIVKTKKTTPKKSSKRSQSTSHVPSESKKGGKCSKSKSTLKAVHTMRELYLDNPATANVDVNVEASNSSKKNLSLELDLTETLGLEKPRSAEKLGETSLENPDVAVDDIGANSKANLVSEMTVDENAGSGLDAANDATASAAHVDISASVVPESPNSPVAPVHEEGTKTTIPADVITQDKGETASMPDTSEANVIDVESLQFKSTPRAATPSEATKTKIGPKKQWSNVTIPSGSKKKKRKTISSSDSDYEEDQDAEASPAASPQKSAKRKRMAPNVPSVPIDNVSFHCVEYVDRWKFVVKRRMAIERNLTEEFLKCQDIMNLIEEAGLMKTVSELGKCYDKLTREFLVNIPADCDDPLSPEYLKVYVRGKCVDFSPAIINQHLGRCDVPAPELEISMNEVCKTITGDKVRIWPRAGKLSAAKLTTKYALLNKIGAANWVPTTHSNSVATGGVISVVHGVMKNAIASSIACCFMMHMLRGSEVYACFEEE</sequence>
<name>A0ACB0JIA3_TRIPR</name>
<dbReference type="Proteomes" id="UP001177021">
    <property type="component" value="Unassembled WGS sequence"/>
</dbReference>
<gene>
    <name evidence="1" type="ORF">MILVUS5_LOCUS13795</name>
</gene>
<evidence type="ECO:0000313" key="2">
    <source>
        <dbReference type="Proteomes" id="UP001177021"/>
    </source>
</evidence>
<accession>A0ACB0JIA3</accession>
<evidence type="ECO:0000313" key="1">
    <source>
        <dbReference type="EMBL" id="CAJ2644834.1"/>
    </source>
</evidence>
<reference evidence="1" key="1">
    <citation type="submission" date="2023-10" db="EMBL/GenBank/DDBJ databases">
        <authorList>
            <person name="Rodriguez Cubillos JULIANA M."/>
            <person name="De Vega J."/>
        </authorList>
    </citation>
    <scope>NUCLEOTIDE SEQUENCE</scope>
</reference>
<comment type="caution">
    <text evidence="1">The sequence shown here is derived from an EMBL/GenBank/DDBJ whole genome shotgun (WGS) entry which is preliminary data.</text>
</comment>